<dbReference type="PANTHER" id="PTHR20208:SF13">
    <property type="entry name" value="STRUCTURE-SPECIFIC ENDONUCLEASE SUBUNIT SLX1"/>
    <property type="match status" value="1"/>
</dbReference>
<protein>
    <recommendedName>
        <fullName evidence="1">GIY-YIG domain-containing protein</fullName>
    </recommendedName>
</protein>
<accession>A0A6C0KZK0</accession>
<dbReference type="SUPFAM" id="SSF82771">
    <property type="entry name" value="GIY-YIG endonuclease"/>
    <property type="match status" value="1"/>
</dbReference>
<evidence type="ECO:0000313" key="2">
    <source>
        <dbReference type="EMBL" id="QHU22703.1"/>
    </source>
</evidence>
<organism evidence="2">
    <name type="scientific">viral metagenome</name>
    <dbReference type="NCBI Taxonomy" id="1070528"/>
    <lineage>
        <taxon>unclassified sequences</taxon>
        <taxon>metagenomes</taxon>
        <taxon>organismal metagenomes</taxon>
    </lineage>
</organism>
<dbReference type="Gene3D" id="3.40.1440.10">
    <property type="entry name" value="GIY-YIG endonuclease"/>
    <property type="match status" value="1"/>
</dbReference>
<reference evidence="2" key="1">
    <citation type="journal article" date="2020" name="Nature">
        <title>Giant virus diversity and host interactions through global metagenomics.</title>
        <authorList>
            <person name="Schulz F."/>
            <person name="Roux S."/>
            <person name="Paez-Espino D."/>
            <person name="Jungbluth S."/>
            <person name="Walsh D.A."/>
            <person name="Denef V.J."/>
            <person name="McMahon K.D."/>
            <person name="Konstantinidis K.T."/>
            <person name="Eloe-Fadrosh E.A."/>
            <person name="Kyrpides N.C."/>
            <person name="Woyke T."/>
        </authorList>
    </citation>
    <scope>NUCLEOTIDE SEQUENCE</scope>
    <source>
        <strain evidence="2">GVMAG-S-ERX555907-63</strain>
    </source>
</reference>
<dbReference type="PANTHER" id="PTHR20208">
    <property type="entry name" value="STRUCTURE-SPECIFIC ENDONUCLEASE SUBUNIT SLX1"/>
    <property type="match status" value="1"/>
</dbReference>
<sequence>MNENKIWYCYLLVGFGEKHTYIGSTIDVNRRLRQHNGELCGGAKKTCSHRPWKLLAYVEVGEKIPALRLEWHMKRARGIKNRLKRFVELSEERGLIVKINEF</sequence>
<dbReference type="InterPro" id="IPR035901">
    <property type="entry name" value="GIY-YIG_endonuc_sf"/>
</dbReference>
<dbReference type="AlphaFoldDB" id="A0A6C0KZK0"/>
<dbReference type="PROSITE" id="PS50164">
    <property type="entry name" value="GIY_YIG"/>
    <property type="match status" value="1"/>
</dbReference>
<name>A0A6C0KZK0_9ZZZZ</name>
<feature type="domain" description="GIY-YIG" evidence="1">
    <location>
        <begin position="5"/>
        <end position="85"/>
    </location>
</feature>
<dbReference type="Pfam" id="PF01541">
    <property type="entry name" value="GIY-YIG"/>
    <property type="match status" value="1"/>
</dbReference>
<evidence type="ECO:0000259" key="1">
    <source>
        <dbReference type="PROSITE" id="PS50164"/>
    </source>
</evidence>
<dbReference type="InterPro" id="IPR000305">
    <property type="entry name" value="GIY-YIG_endonuc"/>
</dbReference>
<dbReference type="InterPro" id="IPR050381">
    <property type="entry name" value="SLX1_endonuclease"/>
</dbReference>
<dbReference type="EMBL" id="MN741017">
    <property type="protein sequence ID" value="QHU22703.1"/>
    <property type="molecule type" value="Genomic_DNA"/>
</dbReference>
<proteinExistence type="predicted"/>